<keyword evidence="1 6" id="KW-0963">Cytoplasm</keyword>
<dbReference type="GO" id="GO:0005737">
    <property type="term" value="C:cytoplasm"/>
    <property type="evidence" value="ECO:0007669"/>
    <property type="project" value="UniProtKB-SubCell"/>
</dbReference>
<dbReference type="GO" id="GO:0003677">
    <property type="term" value="F:DNA binding"/>
    <property type="evidence" value="ECO:0007669"/>
    <property type="project" value="UniProtKB-KW"/>
</dbReference>
<dbReference type="InterPro" id="IPR048302">
    <property type="entry name" value="NucS_N"/>
</dbReference>
<dbReference type="InterPro" id="IPR049173">
    <property type="entry name" value="NucS_N_sf"/>
</dbReference>
<sequence length="280" mass="30633">MTSPPHRSSELANADGTVRCRALFIRSAGRVGSVSDPEFGHRTETLQQPSPEAARDAIARGIDRGAIVTVYGRCTVDYDGRATSYLEAGDRHVMLKPDGAALVHTAEGQQPVNWQPPGCDHDVFCEDGHIVIESLRTSPDEQLRVRFQNVLQVSAFAGSDETELALVGTEADLRRRILEEPDLLETGFMPLATERETPAGAVDIYGEDSTGRAVVVELKRRRVGPDAVSQLRRYVDALERDMHADATVRGILVAPSVTDRANRLLSDHGLEFISLEPPDE</sequence>
<dbReference type="KEGG" id="haly:HYG82_04020"/>
<feature type="domain" description="Endonuclease NucS N-terminal PH-like" evidence="8">
    <location>
        <begin position="66"/>
        <end position="161"/>
    </location>
</feature>
<dbReference type="EMBL" id="CP058601">
    <property type="protein sequence ID" value="QLG48071.1"/>
    <property type="molecule type" value="Genomic_DNA"/>
</dbReference>
<dbReference type="PANTHER" id="PTHR38814">
    <property type="entry name" value="ENDONUCLEASE NUCS"/>
    <property type="match status" value="1"/>
</dbReference>
<dbReference type="Pfam" id="PF01939">
    <property type="entry name" value="NucS_C"/>
    <property type="match status" value="1"/>
</dbReference>
<dbReference type="PANTHER" id="PTHR38814:SF1">
    <property type="entry name" value="ENDONUCLEASE NUCS"/>
    <property type="match status" value="1"/>
</dbReference>
<gene>
    <name evidence="6 9" type="primary">nucS</name>
    <name evidence="9" type="ORF">HYG82_04020</name>
</gene>
<dbReference type="Pfam" id="PF21003">
    <property type="entry name" value="NucS_N"/>
    <property type="match status" value="1"/>
</dbReference>
<reference evidence="9 10" key="1">
    <citation type="submission" date="2020-07" db="EMBL/GenBank/DDBJ databases">
        <authorList>
            <person name="Cui H."/>
        </authorList>
    </citation>
    <scope>NUCLEOTIDE SEQUENCE [LARGE SCALE GENOMIC DNA]</scope>
    <source>
        <strain evidence="9 10">YPL8</strain>
    </source>
</reference>
<name>A0A7D5H176_9EURY</name>
<dbReference type="Gene3D" id="3.40.1350.10">
    <property type="match status" value="1"/>
</dbReference>
<accession>A0A7D5H176</accession>
<evidence type="ECO:0000256" key="3">
    <source>
        <dbReference type="ARBA" id="ARBA00022759"/>
    </source>
</evidence>
<dbReference type="NCBIfam" id="NF003270">
    <property type="entry name" value="PRK04247.1"/>
    <property type="match status" value="1"/>
</dbReference>
<dbReference type="Gene3D" id="2.70.180.20">
    <property type="match status" value="1"/>
</dbReference>
<dbReference type="InterPro" id="IPR002793">
    <property type="entry name" value="Endonuclease_NucS"/>
</dbReference>
<keyword evidence="10" id="KW-1185">Reference proteome</keyword>
<dbReference type="GO" id="GO:0000014">
    <property type="term" value="F:single-stranded DNA endodeoxyribonuclease activity"/>
    <property type="evidence" value="ECO:0007669"/>
    <property type="project" value="UniProtKB-UniRule"/>
</dbReference>
<organism evidence="9 10">
    <name type="scientific">Natrinema halophilum</name>
    <dbReference type="NCBI Taxonomy" id="1699371"/>
    <lineage>
        <taxon>Archaea</taxon>
        <taxon>Methanobacteriati</taxon>
        <taxon>Methanobacteriota</taxon>
        <taxon>Stenosarchaea group</taxon>
        <taxon>Halobacteria</taxon>
        <taxon>Halobacteriales</taxon>
        <taxon>Natrialbaceae</taxon>
        <taxon>Natrinema</taxon>
    </lineage>
</organism>
<keyword evidence="4 6" id="KW-0378">Hydrolase</keyword>
<evidence type="ECO:0000313" key="10">
    <source>
        <dbReference type="Proteomes" id="UP000509241"/>
    </source>
</evidence>
<protein>
    <recommendedName>
        <fullName evidence="6">Endonuclease NucS</fullName>
        <ecNumber evidence="6">3.1.-.-</ecNumber>
    </recommendedName>
</protein>
<dbReference type="Proteomes" id="UP000509241">
    <property type="component" value="Chromosome"/>
</dbReference>
<dbReference type="EC" id="3.1.-.-" evidence="6"/>
<evidence type="ECO:0000256" key="6">
    <source>
        <dbReference type="HAMAP-Rule" id="MF_00722"/>
    </source>
</evidence>
<evidence type="ECO:0000256" key="5">
    <source>
        <dbReference type="ARBA" id="ARBA00023125"/>
    </source>
</evidence>
<comment type="function">
    <text evidence="6">Cleaves both 3' and 5' ssDNA extremities of branched DNA structures.</text>
</comment>
<keyword evidence="5 6" id="KW-0238">DNA-binding</keyword>
<dbReference type="AlphaFoldDB" id="A0A7D5H176"/>
<evidence type="ECO:0000256" key="2">
    <source>
        <dbReference type="ARBA" id="ARBA00022722"/>
    </source>
</evidence>
<proteinExistence type="inferred from homology"/>
<keyword evidence="3 6" id="KW-0255">Endonuclease</keyword>
<comment type="subcellular location">
    <subcellularLocation>
        <location evidence="6">Cytoplasm</location>
    </subcellularLocation>
</comment>
<dbReference type="InterPro" id="IPR048301">
    <property type="entry name" value="NucS_C"/>
</dbReference>
<evidence type="ECO:0000256" key="1">
    <source>
        <dbReference type="ARBA" id="ARBA00022490"/>
    </source>
</evidence>
<comment type="similarity">
    <text evidence="6">Belongs to the NucS endonuclease family.</text>
</comment>
<dbReference type="OrthoDB" id="15177at2157"/>
<dbReference type="InterPro" id="IPR011856">
    <property type="entry name" value="tRNA_endonuc-like_dom_sf"/>
</dbReference>
<dbReference type="CDD" id="cd22341">
    <property type="entry name" value="NucS-like"/>
    <property type="match status" value="1"/>
</dbReference>
<evidence type="ECO:0000259" key="7">
    <source>
        <dbReference type="Pfam" id="PF01939"/>
    </source>
</evidence>
<keyword evidence="2 6" id="KW-0540">Nuclease</keyword>
<feature type="domain" description="Endonuclease NucS C-terminal" evidence="7">
    <location>
        <begin position="170"/>
        <end position="279"/>
    </location>
</feature>
<evidence type="ECO:0000259" key="8">
    <source>
        <dbReference type="Pfam" id="PF21003"/>
    </source>
</evidence>
<evidence type="ECO:0000256" key="4">
    <source>
        <dbReference type="ARBA" id="ARBA00022801"/>
    </source>
</evidence>
<dbReference type="HAMAP" id="MF_00722">
    <property type="entry name" value="NucS"/>
    <property type="match status" value="1"/>
</dbReference>
<evidence type="ECO:0000313" key="9">
    <source>
        <dbReference type="EMBL" id="QLG48071.1"/>
    </source>
</evidence>